<gene>
    <name evidence="2" type="ORF">MM415A01455_0002</name>
</gene>
<organism evidence="2">
    <name type="scientific">viral metagenome</name>
    <dbReference type="NCBI Taxonomy" id="1070528"/>
    <lineage>
        <taxon>unclassified sequences</taxon>
        <taxon>metagenomes</taxon>
        <taxon>organismal metagenomes</taxon>
    </lineage>
</organism>
<dbReference type="EMBL" id="MT142239">
    <property type="protein sequence ID" value="QJA76706.1"/>
    <property type="molecule type" value="Genomic_DNA"/>
</dbReference>
<feature type="region of interest" description="Disordered" evidence="1">
    <location>
        <begin position="1"/>
        <end position="26"/>
    </location>
</feature>
<evidence type="ECO:0000256" key="1">
    <source>
        <dbReference type="SAM" id="MobiDB-lite"/>
    </source>
</evidence>
<sequence>MNYQDEQEYRNAYAEDDSEPILKPEYDETESVRIARQLTANLILKREQAIIARTSSGIEQIWREDARAYDGVDSSSHRMIDHAAQTTPPERSNSPRRSRVEINVIRGKVETAEGRFSDILLPTDDRNWGLKCTPKPEAMEALKDPRPAAVGGKPVMTLDGKQADVGDIAASDIEDLKKKMTAMEDEIDDQLNECSFNSICREVIQDAVRKGTGVMAGPNVVKGLKRSWTTASEGGTKVEVLEYEEIHKPASRRVDCWDVWPDPDCGEDVKMASYFWERQRLRPRDLLSYVGIEGYNDEAILEVLKQDPTRLIVAPRSDEESPLKYEKADHGYYEAWIYSGDLDREDLESMGVSCESIDSMLKTVSAVVVIVNDLPIKVMLNPLDTGDLPYDFFVWSKISHIPWGQSLVRQLIWQQRVLTSAWRAMMDNAGDSAGANIILGRGVMPADDSWIMGGLKLWIQTGDQDDMNKAFAQFQIQNNQEQLQAIIEMALRFMDMETSIPMIFQGEQGKLPETLGATNILVDSNNVALRARVKKWDDCITRPHLQRYYDWNMQYNPKAEIKGDYAVDARGVSVLLARDQELQDIKEMLSMRGDPELSDMIDWEKCIRQIMRGRHLDVILPDERIEENKRARAKQPAPSDPAIEAAKIRSQTDLQKAQITAQSDKEELSLRLAIQRESQQHAERIKSMEMQMKMMELSSKSGMSLDKIKAQLAESAAKLSLQRELAYAKNVQPAEQVVTPVSEPAGKAKDGEAFQR</sequence>
<evidence type="ECO:0000313" key="2">
    <source>
        <dbReference type="EMBL" id="QJA76706.1"/>
    </source>
</evidence>
<protein>
    <submittedName>
        <fullName evidence="2">Putative portal protein</fullName>
    </submittedName>
</protein>
<name>A0A6M3K2T9_9ZZZZ</name>
<reference evidence="2" key="1">
    <citation type="submission" date="2020-03" db="EMBL/GenBank/DDBJ databases">
        <title>The deep terrestrial virosphere.</title>
        <authorList>
            <person name="Holmfeldt K."/>
            <person name="Nilsson E."/>
            <person name="Simone D."/>
            <person name="Lopez-Fernandez M."/>
            <person name="Wu X."/>
            <person name="de Brujin I."/>
            <person name="Lundin D."/>
            <person name="Andersson A."/>
            <person name="Bertilsson S."/>
            <person name="Dopson M."/>
        </authorList>
    </citation>
    <scope>NUCLEOTIDE SEQUENCE</scope>
    <source>
        <strain evidence="2">MM415A01455</strain>
    </source>
</reference>
<dbReference type="AlphaFoldDB" id="A0A6M3K2T9"/>
<proteinExistence type="predicted"/>
<accession>A0A6M3K2T9</accession>